<organism evidence="4 5">
    <name type="scientific">Boothiomyces macroporosus</name>
    <dbReference type="NCBI Taxonomy" id="261099"/>
    <lineage>
        <taxon>Eukaryota</taxon>
        <taxon>Fungi</taxon>
        <taxon>Fungi incertae sedis</taxon>
        <taxon>Chytridiomycota</taxon>
        <taxon>Chytridiomycota incertae sedis</taxon>
        <taxon>Chytridiomycetes</taxon>
        <taxon>Rhizophydiales</taxon>
        <taxon>Terramycetaceae</taxon>
        <taxon>Boothiomyces</taxon>
    </lineage>
</organism>
<keyword evidence="2" id="KW-1133">Transmembrane helix</keyword>
<sequence length="236" mass="26833">MAVMVGILIILSLIRLLRLGQSLSETDKIIYQISIDLLALGITTVNITILQLFAVLSQTLDSFNRYLPYIPFLLLTFCIFKNSFFILKLTNLFEWDVASIVQLCYLSIVIIEDNIQGIYVTLLIYFVLLRRNNSSIAKTSQYQSNPDFGFNILALHLLVITFSFERFKNMAVLKLTTKLKDGQSSPEAIHKGIKKDIPETKQKEVLLLDPDFVKEPQKNTNLRNLSEQKGSHSLSG</sequence>
<keyword evidence="2" id="KW-0812">Transmembrane</keyword>
<keyword evidence="2" id="KW-0472">Membrane</keyword>
<dbReference type="EMBL" id="JADGKB010000010">
    <property type="protein sequence ID" value="KAJ3260620.1"/>
    <property type="molecule type" value="Genomic_DNA"/>
</dbReference>
<dbReference type="AlphaFoldDB" id="A0AAD5UPW2"/>
<name>A0AAD5UPW2_9FUNG</name>
<accession>A0AAD5UPW2</accession>
<feature type="region of interest" description="Disordered" evidence="1">
    <location>
        <begin position="217"/>
        <end position="236"/>
    </location>
</feature>
<evidence type="ECO:0000256" key="1">
    <source>
        <dbReference type="SAM" id="MobiDB-lite"/>
    </source>
</evidence>
<keyword evidence="3" id="KW-0732">Signal</keyword>
<evidence type="ECO:0000256" key="3">
    <source>
        <dbReference type="SAM" id="SignalP"/>
    </source>
</evidence>
<evidence type="ECO:0000313" key="4">
    <source>
        <dbReference type="EMBL" id="KAJ3260620.1"/>
    </source>
</evidence>
<feature type="transmembrane region" description="Helical" evidence="2">
    <location>
        <begin position="148"/>
        <end position="164"/>
    </location>
</feature>
<evidence type="ECO:0000313" key="5">
    <source>
        <dbReference type="Proteomes" id="UP001210925"/>
    </source>
</evidence>
<feature type="signal peptide" evidence="3">
    <location>
        <begin position="1"/>
        <end position="22"/>
    </location>
</feature>
<feature type="chain" id="PRO_5041968327" evidence="3">
    <location>
        <begin position="23"/>
        <end position="236"/>
    </location>
</feature>
<keyword evidence="5" id="KW-1185">Reference proteome</keyword>
<feature type="compositionally biased region" description="Polar residues" evidence="1">
    <location>
        <begin position="218"/>
        <end position="236"/>
    </location>
</feature>
<gene>
    <name evidence="4" type="ORF">HK103_000230</name>
</gene>
<feature type="transmembrane region" description="Helical" evidence="2">
    <location>
        <begin position="99"/>
        <end position="128"/>
    </location>
</feature>
<proteinExistence type="predicted"/>
<dbReference type="Proteomes" id="UP001210925">
    <property type="component" value="Unassembled WGS sequence"/>
</dbReference>
<comment type="caution">
    <text evidence="4">The sequence shown here is derived from an EMBL/GenBank/DDBJ whole genome shotgun (WGS) entry which is preliminary data.</text>
</comment>
<evidence type="ECO:0000256" key="2">
    <source>
        <dbReference type="SAM" id="Phobius"/>
    </source>
</evidence>
<feature type="transmembrane region" description="Helical" evidence="2">
    <location>
        <begin position="29"/>
        <end position="54"/>
    </location>
</feature>
<reference evidence="4" key="1">
    <citation type="submission" date="2020-05" db="EMBL/GenBank/DDBJ databases">
        <title>Phylogenomic resolution of chytrid fungi.</title>
        <authorList>
            <person name="Stajich J.E."/>
            <person name="Amses K."/>
            <person name="Simmons R."/>
            <person name="Seto K."/>
            <person name="Myers J."/>
            <person name="Bonds A."/>
            <person name="Quandt C.A."/>
            <person name="Barry K."/>
            <person name="Liu P."/>
            <person name="Grigoriev I."/>
            <person name="Longcore J.E."/>
            <person name="James T.Y."/>
        </authorList>
    </citation>
    <scope>NUCLEOTIDE SEQUENCE</scope>
    <source>
        <strain evidence="4">PLAUS21</strain>
    </source>
</reference>
<feature type="transmembrane region" description="Helical" evidence="2">
    <location>
        <begin position="66"/>
        <end position="87"/>
    </location>
</feature>
<protein>
    <submittedName>
        <fullName evidence="4">Uncharacterized protein</fullName>
    </submittedName>
</protein>